<comment type="caution">
    <text evidence="1">The sequence shown here is derived from an EMBL/GenBank/DDBJ whole genome shotgun (WGS) entry which is preliminary data.</text>
</comment>
<dbReference type="Proteomes" id="UP001632037">
    <property type="component" value="Unassembled WGS sequence"/>
</dbReference>
<accession>A0ABD3F6R1</accession>
<sequence>MTNQDSAKPACCPSNRQPTVQNTAKVIFSLGNDAIGRYLKLPAPETQCSQLLGAVWGSLTTTFHLYYGRNPQLGSSQIIGTNGVPYPDRVISCLRIGHFYEPRLVSSLLAAPGSTAILEDSTGTAVHGYRLRKRRVGSISDELDEATQVVMESFCALIAKTIDNIFDACSALGYSNLTRDHLRVVDDWDSAGLFLYEGDEIHTVRTIFDWETLVSNLSVGLVLIRWVLALVSLHSGAYRGRSLWFSGGIGTNATMKRQVVQ</sequence>
<name>A0ABD3F6R1_9STRA</name>
<organism evidence="1 2">
    <name type="scientific">Phytophthora oleae</name>
    <dbReference type="NCBI Taxonomy" id="2107226"/>
    <lineage>
        <taxon>Eukaryota</taxon>
        <taxon>Sar</taxon>
        <taxon>Stramenopiles</taxon>
        <taxon>Oomycota</taxon>
        <taxon>Peronosporomycetes</taxon>
        <taxon>Peronosporales</taxon>
        <taxon>Peronosporaceae</taxon>
        <taxon>Phytophthora</taxon>
    </lineage>
</organism>
<reference evidence="1 2" key="1">
    <citation type="submission" date="2024-09" db="EMBL/GenBank/DDBJ databases">
        <title>Genome sequencing and assembly of Phytophthora oleae, isolate VK10A, causative agent of rot of olive drupes.</title>
        <authorList>
            <person name="Conti Taguali S."/>
            <person name="Riolo M."/>
            <person name="La Spada F."/>
            <person name="Cacciola S.O."/>
            <person name="Dionisio G."/>
        </authorList>
    </citation>
    <scope>NUCLEOTIDE SEQUENCE [LARGE SCALE GENOMIC DNA]</scope>
    <source>
        <strain evidence="1 2">VK10A</strain>
    </source>
</reference>
<protein>
    <submittedName>
        <fullName evidence="1">Uncharacterized protein</fullName>
    </submittedName>
</protein>
<proteinExistence type="predicted"/>
<evidence type="ECO:0000313" key="2">
    <source>
        <dbReference type="Proteomes" id="UP001632037"/>
    </source>
</evidence>
<dbReference type="AlphaFoldDB" id="A0ABD3F6R1"/>
<dbReference type="EMBL" id="JBIMZQ010000035">
    <property type="protein sequence ID" value="KAL3661657.1"/>
    <property type="molecule type" value="Genomic_DNA"/>
</dbReference>
<gene>
    <name evidence="1" type="ORF">V7S43_013416</name>
</gene>
<keyword evidence="2" id="KW-1185">Reference proteome</keyword>
<evidence type="ECO:0000313" key="1">
    <source>
        <dbReference type="EMBL" id="KAL3661657.1"/>
    </source>
</evidence>